<comment type="caution">
    <text evidence="1">The sequence shown here is derived from an EMBL/GenBank/DDBJ whole genome shotgun (WGS) entry which is preliminary data.</text>
</comment>
<name>A0A6P0HIN9_9ACTN</name>
<proteinExistence type="predicted"/>
<evidence type="ECO:0000313" key="2">
    <source>
        <dbReference type="Proteomes" id="UP000468687"/>
    </source>
</evidence>
<dbReference type="RefSeq" id="WP_163772160.1">
    <property type="nucleotide sequence ID" value="NZ_JAAGXA010000006.1"/>
</dbReference>
<dbReference type="Proteomes" id="UP000468687">
    <property type="component" value="Unassembled WGS sequence"/>
</dbReference>
<accession>A0A6P0HIN9</accession>
<keyword evidence="2" id="KW-1185">Reference proteome</keyword>
<reference evidence="1 2" key="1">
    <citation type="journal article" date="2014" name="Int. J. Syst. Evol. Microbiol.">
        <title>Nocardioides zeae sp. nov., isolated from the stem of Zea mays.</title>
        <authorList>
            <person name="Glaeser S.P."/>
            <person name="McInroy J.A."/>
            <person name="Busse H.J."/>
            <person name="Kampfer P."/>
        </authorList>
    </citation>
    <scope>NUCLEOTIDE SEQUENCE [LARGE SCALE GENOMIC DNA]</scope>
    <source>
        <strain evidence="1 2">JCM 30728</strain>
    </source>
</reference>
<protein>
    <submittedName>
        <fullName evidence="1">Uncharacterized protein</fullName>
    </submittedName>
</protein>
<evidence type="ECO:0000313" key="1">
    <source>
        <dbReference type="EMBL" id="NEN78609.1"/>
    </source>
</evidence>
<dbReference type="EMBL" id="JAAGXA010000006">
    <property type="protein sequence ID" value="NEN78609.1"/>
    <property type="molecule type" value="Genomic_DNA"/>
</dbReference>
<sequence>MVVVDVAAGGGGVGPVVAAGDEVHPFLEGFGVFVGGGADGVGQVDDRLDGHVRGGQQSLEGAEGAGSEVFDTGDALGAQQRRLVQVDVEDRLRAQLGQVGAAQLVEEVARERGGP</sequence>
<gene>
    <name evidence="1" type="ORF">G3T38_09990</name>
</gene>
<organism evidence="1 2">
    <name type="scientific">Nocardioides zeae</name>
    <dbReference type="NCBI Taxonomy" id="1457234"/>
    <lineage>
        <taxon>Bacteria</taxon>
        <taxon>Bacillati</taxon>
        <taxon>Actinomycetota</taxon>
        <taxon>Actinomycetes</taxon>
        <taxon>Propionibacteriales</taxon>
        <taxon>Nocardioidaceae</taxon>
        <taxon>Nocardioides</taxon>
    </lineage>
</organism>
<dbReference type="AlphaFoldDB" id="A0A6P0HIN9"/>